<gene>
    <name evidence="3" type="ORF">GJ697_07900</name>
</gene>
<accession>A0A6L5QDQ3</accession>
<keyword evidence="1" id="KW-0732">Signal</keyword>
<evidence type="ECO:0000313" key="3">
    <source>
        <dbReference type="EMBL" id="MRX07750.1"/>
    </source>
</evidence>
<dbReference type="EMBL" id="WKJM01000005">
    <property type="protein sequence ID" value="MRX07750.1"/>
    <property type="molecule type" value="Genomic_DNA"/>
</dbReference>
<feature type="domain" description="DUF4214" evidence="2">
    <location>
        <begin position="148"/>
        <end position="217"/>
    </location>
</feature>
<feature type="signal peptide" evidence="1">
    <location>
        <begin position="1"/>
        <end position="17"/>
    </location>
</feature>
<dbReference type="PANTHER" id="PTHR46580">
    <property type="entry name" value="SENSOR KINASE-RELATED"/>
    <property type="match status" value="1"/>
</dbReference>
<dbReference type="PANTHER" id="PTHR46580:SF2">
    <property type="entry name" value="MAM DOMAIN-CONTAINING PROTEIN"/>
    <property type="match status" value="1"/>
</dbReference>
<reference evidence="3 4" key="1">
    <citation type="submission" date="2019-11" db="EMBL/GenBank/DDBJ databases">
        <title>Novel species isolated from a subtropical stream in China.</title>
        <authorList>
            <person name="Lu H."/>
        </authorList>
    </citation>
    <scope>NUCLEOTIDE SEQUENCE [LARGE SCALE GENOMIC DNA]</scope>
    <source>
        <strain evidence="3 4">FT25W</strain>
    </source>
</reference>
<dbReference type="PROSITE" id="PS51257">
    <property type="entry name" value="PROKAR_LIPOPROTEIN"/>
    <property type="match status" value="1"/>
</dbReference>
<dbReference type="Pfam" id="PF13946">
    <property type="entry name" value="DUF4214"/>
    <property type="match status" value="1"/>
</dbReference>
<proteinExistence type="predicted"/>
<comment type="caution">
    <text evidence="3">The sequence shown here is derived from an EMBL/GenBank/DDBJ whole genome shotgun (WGS) entry which is preliminary data.</text>
</comment>
<evidence type="ECO:0000313" key="4">
    <source>
        <dbReference type="Proteomes" id="UP000481037"/>
    </source>
</evidence>
<dbReference type="SUPFAM" id="SSF69318">
    <property type="entry name" value="Integrin alpha N-terminal domain"/>
    <property type="match status" value="1"/>
</dbReference>
<dbReference type="AlphaFoldDB" id="A0A6L5QDQ3"/>
<sequence length="587" mass="63625">MKFNPLMMCALFAVALAGCGGDSRNLDTSTAPPVVQRMVAGGAPHTAQGDSPAATVFSIAGYRDNYTVVKNQETNVVTVTSSIDHSVTTYRNPGLIKFADKWTSFDIDGATGQVYRLYQAAFNRQPDLAGLGFWIAVNQAGRDLNGIATDFVASAEFKTLYGDNPANAKLVNAFYNNVLHRDGEKAGVDWWVDQMNHGAAAFAVLYSFSDSGENKTNLAAAVQNGLDFVPYNQGGPIVPKRSSYENKVAAASVLGAQPLPPEVAAGNAVAFADFFQDGSYSMVTHTLEYIPDWSMTEFGHIRFYQRDKSGLWIDRTAVLLKDTQGCLHPRKAVVADFNGDGKPDVFFACHGFDRSPFPGEQPHILLSQADGTYQNKTLPVTCFCHAATAMDARGDGFADIVVTDNMVHATPFFLVNNRDGSFSVDTARLPPELKYKAIFSIEAIDFDQRGAYDIWIGGNEPGATAGETTTDYDTVPRILKNDGKGNYPVELARDLTPIPDYGLPLDIVFASGKIYLLRTNIGGGPNNYGLSFYTTTAVQVIDYQTGASTMPYTHKGAYGNGMFWVNWLVPTNGKVVSMESAYGITLP</sequence>
<feature type="chain" id="PRO_5026685269" evidence="1">
    <location>
        <begin position="18"/>
        <end position="587"/>
    </location>
</feature>
<dbReference type="Proteomes" id="UP000481037">
    <property type="component" value="Unassembled WGS sequence"/>
</dbReference>
<organism evidence="3 4">
    <name type="scientific">Duganella alba</name>
    <dbReference type="NCBI Taxonomy" id="2666081"/>
    <lineage>
        <taxon>Bacteria</taxon>
        <taxon>Pseudomonadati</taxon>
        <taxon>Pseudomonadota</taxon>
        <taxon>Betaproteobacteria</taxon>
        <taxon>Burkholderiales</taxon>
        <taxon>Oxalobacteraceae</taxon>
        <taxon>Telluria group</taxon>
        <taxon>Duganella</taxon>
    </lineage>
</organism>
<protein>
    <submittedName>
        <fullName evidence="3">DUF4214 domain-containing protein</fullName>
    </submittedName>
</protein>
<keyword evidence="4" id="KW-1185">Reference proteome</keyword>
<evidence type="ECO:0000256" key="1">
    <source>
        <dbReference type="SAM" id="SignalP"/>
    </source>
</evidence>
<dbReference type="InterPro" id="IPR025282">
    <property type="entry name" value="DUF4214"/>
</dbReference>
<dbReference type="InterPro" id="IPR028994">
    <property type="entry name" value="Integrin_alpha_N"/>
</dbReference>
<name>A0A6L5QDQ3_9BURK</name>
<evidence type="ECO:0000259" key="2">
    <source>
        <dbReference type="Pfam" id="PF13946"/>
    </source>
</evidence>
<dbReference type="RefSeq" id="WP_154362284.1">
    <property type="nucleotide sequence ID" value="NZ_WKJM01000005.1"/>
</dbReference>
<dbReference type="Gene3D" id="2.130.10.130">
    <property type="entry name" value="Integrin alpha, N-terminal"/>
    <property type="match status" value="1"/>
</dbReference>